<protein>
    <recommendedName>
        <fullName evidence="4">GYF domain-containing protein</fullName>
    </recommendedName>
</protein>
<dbReference type="EMBL" id="JAMXLT020000018">
    <property type="protein sequence ID" value="MDW8549477.1"/>
    <property type="molecule type" value="Genomic_DNA"/>
</dbReference>
<keyword evidence="1" id="KW-1133">Transmembrane helix</keyword>
<proteinExistence type="predicted"/>
<gene>
    <name evidence="2" type="ORF">NG800_011190</name>
</gene>
<evidence type="ECO:0008006" key="4">
    <source>
        <dbReference type="Google" id="ProtNLM"/>
    </source>
</evidence>
<dbReference type="Proteomes" id="UP001204439">
    <property type="component" value="Unassembled WGS sequence"/>
</dbReference>
<accession>A0ABU4JIF5</accession>
<feature type="transmembrane region" description="Helical" evidence="1">
    <location>
        <begin position="85"/>
        <end position="107"/>
    </location>
</feature>
<dbReference type="RefSeq" id="WP_063970299.1">
    <property type="nucleotide sequence ID" value="NZ_JAMXLT020000018.1"/>
</dbReference>
<name>A0ABU4JIF5_9FLAO</name>
<keyword evidence="1" id="KW-0812">Transmembrane</keyword>
<reference evidence="2 3" key="1">
    <citation type="submission" date="2023-11" db="EMBL/GenBank/DDBJ databases">
        <title>First isolation, identification, and characterization of non-pathogenic Epilithonimonas ginsengisoli isolated from diseased farmed rainbow trout (Oncorhynchus mykiss) in Chile.</title>
        <authorList>
            <person name="Miranda C.D."/>
            <person name="Irgang R."/>
            <person name="Concha C."/>
            <person name="Rojas R."/>
            <person name="Avendano R."/>
        </authorList>
    </citation>
    <scope>NUCLEOTIDE SEQUENCE [LARGE SCALE GENOMIC DNA]</scope>
    <source>
        <strain evidence="2 3">FP99</strain>
    </source>
</reference>
<keyword evidence="3" id="KW-1185">Reference proteome</keyword>
<evidence type="ECO:0000313" key="2">
    <source>
        <dbReference type="EMBL" id="MDW8549477.1"/>
    </source>
</evidence>
<feature type="transmembrane region" description="Helical" evidence="1">
    <location>
        <begin position="229"/>
        <end position="250"/>
    </location>
</feature>
<evidence type="ECO:0000256" key="1">
    <source>
        <dbReference type="SAM" id="Phobius"/>
    </source>
</evidence>
<comment type="caution">
    <text evidence="2">The sequence shown here is derived from an EMBL/GenBank/DDBJ whole genome shotgun (WGS) entry which is preliminary data.</text>
</comment>
<evidence type="ECO:0000313" key="3">
    <source>
        <dbReference type="Proteomes" id="UP001204439"/>
    </source>
</evidence>
<sequence length="255" mass="29843">MKQISELFYLENDIKKGPIKITDIGKYNVHQNTFVWFDGLEKWEKISSLKDEYNFGSPIAPQAPKEISKFEKKVKTDISNFTIHVLKFLGIFTLIGFSIFALLYLFMANNSNFDNGLSLCEENIETHLKEFGHPTDKFCQLSSEEYFFLEKSNLLTRDYELEFFLSSKNEIIEEIKTSFNSYWGDNETNFSNVELNKIYNEIRCLQHNRAMDFYPEIARIKIRNDAGQISFISTIFLLVVFLLIKFANFVKANKS</sequence>
<organism evidence="2 3">
    <name type="scientific">Epilithonimonas ginsengisoli</name>
    <dbReference type="NCBI Taxonomy" id="1245592"/>
    <lineage>
        <taxon>Bacteria</taxon>
        <taxon>Pseudomonadati</taxon>
        <taxon>Bacteroidota</taxon>
        <taxon>Flavobacteriia</taxon>
        <taxon>Flavobacteriales</taxon>
        <taxon>Weeksellaceae</taxon>
        <taxon>Chryseobacterium group</taxon>
        <taxon>Epilithonimonas</taxon>
    </lineage>
</organism>
<keyword evidence="1" id="KW-0472">Membrane</keyword>